<dbReference type="AlphaFoldDB" id="A0A4R6J1F8"/>
<dbReference type="OrthoDB" id="9789406at2"/>
<dbReference type="CDD" id="cd00340">
    <property type="entry name" value="GSH_Peroxidase"/>
    <property type="match status" value="1"/>
</dbReference>
<dbReference type="Proteomes" id="UP000295741">
    <property type="component" value="Unassembled WGS sequence"/>
</dbReference>
<dbReference type="InterPro" id="IPR036249">
    <property type="entry name" value="Thioredoxin-like_sf"/>
</dbReference>
<protein>
    <recommendedName>
        <fullName evidence="4">Glutathione peroxidase</fullName>
    </recommendedName>
</protein>
<dbReference type="PROSITE" id="PS51355">
    <property type="entry name" value="GLUTATHIONE_PEROXID_3"/>
    <property type="match status" value="1"/>
</dbReference>
<dbReference type="GO" id="GO:0034599">
    <property type="term" value="P:cellular response to oxidative stress"/>
    <property type="evidence" value="ECO:0007669"/>
    <property type="project" value="TreeGrafter"/>
</dbReference>
<dbReference type="Gene3D" id="3.40.30.10">
    <property type="entry name" value="Glutaredoxin"/>
    <property type="match status" value="1"/>
</dbReference>
<keyword evidence="5" id="KW-0812">Transmembrane</keyword>
<gene>
    <name evidence="6" type="ORF">BC659_1165</name>
</gene>
<keyword evidence="7" id="KW-1185">Reference proteome</keyword>
<comment type="similarity">
    <text evidence="1 4">Belongs to the glutathione peroxidase family.</text>
</comment>
<evidence type="ECO:0000313" key="6">
    <source>
        <dbReference type="EMBL" id="TDO29082.1"/>
    </source>
</evidence>
<name>A0A4R6J1F8_9BACT</name>
<reference evidence="6 7" key="1">
    <citation type="submission" date="2019-03" db="EMBL/GenBank/DDBJ databases">
        <title>Genomic Encyclopedia of Archaeal and Bacterial Type Strains, Phase II (KMG-II): from individual species to whole genera.</title>
        <authorList>
            <person name="Goeker M."/>
        </authorList>
    </citation>
    <scope>NUCLEOTIDE SEQUENCE [LARGE SCALE GENOMIC DNA]</scope>
    <source>
        <strain evidence="6 7">DSM 28323</strain>
    </source>
</reference>
<dbReference type="PRINTS" id="PR01011">
    <property type="entry name" value="GLUTPROXDASE"/>
</dbReference>
<sequence>MHKYRLIQKLSVTVIVIVLVLVLLKRKDMTWRHSLLKTFYPIIMLPGKLFGKASGALQNKNHMQPISSFYQLHVTMNNGTVVPMDSFKGKKVLLVNTASDCGYTGQYAELEALYKQYKDKGLVIIGFPANDFKQQEQRDDAAIAEFCKVNYGVTFLLAKKSSVIKSAEQNPVFQWLSNAKLNGWNDQEPTWNFCKYIVGEDGVLEAFFPQGISPMDDNLLKILSTHH</sequence>
<evidence type="ECO:0000256" key="3">
    <source>
        <dbReference type="ARBA" id="ARBA00023002"/>
    </source>
</evidence>
<keyword evidence="5" id="KW-0472">Membrane</keyword>
<dbReference type="GO" id="GO:0004601">
    <property type="term" value="F:peroxidase activity"/>
    <property type="evidence" value="ECO:0007669"/>
    <property type="project" value="UniProtKB-KW"/>
</dbReference>
<dbReference type="PANTHER" id="PTHR11592:SF78">
    <property type="entry name" value="GLUTATHIONE PEROXIDASE"/>
    <property type="match status" value="1"/>
</dbReference>
<accession>A0A4R6J1F8</accession>
<keyword evidence="2 4" id="KW-0575">Peroxidase</keyword>
<evidence type="ECO:0000256" key="4">
    <source>
        <dbReference type="RuleBase" id="RU000499"/>
    </source>
</evidence>
<evidence type="ECO:0000256" key="2">
    <source>
        <dbReference type="ARBA" id="ARBA00022559"/>
    </source>
</evidence>
<dbReference type="Pfam" id="PF00255">
    <property type="entry name" value="GSHPx"/>
    <property type="match status" value="1"/>
</dbReference>
<comment type="caution">
    <text evidence="6">The sequence shown here is derived from an EMBL/GenBank/DDBJ whole genome shotgun (WGS) entry which is preliminary data.</text>
</comment>
<dbReference type="PROSITE" id="PS00460">
    <property type="entry name" value="GLUTATHIONE_PEROXID_1"/>
    <property type="match status" value="1"/>
</dbReference>
<evidence type="ECO:0000256" key="1">
    <source>
        <dbReference type="ARBA" id="ARBA00006926"/>
    </source>
</evidence>
<dbReference type="InterPro" id="IPR000889">
    <property type="entry name" value="Glutathione_peroxidase"/>
</dbReference>
<evidence type="ECO:0000256" key="5">
    <source>
        <dbReference type="SAM" id="Phobius"/>
    </source>
</evidence>
<evidence type="ECO:0000313" key="7">
    <source>
        <dbReference type="Proteomes" id="UP000295741"/>
    </source>
</evidence>
<keyword evidence="3 4" id="KW-0560">Oxidoreductase</keyword>
<feature type="transmembrane region" description="Helical" evidence="5">
    <location>
        <begin position="6"/>
        <end position="24"/>
    </location>
</feature>
<dbReference type="SUPFAM" id="SSF52833">
    <property type="entry name" value="Thioredoxin-like"/>
    <property type="match status" value="1"/>
</dbReference>
<dbReference type="EMBL" id="SNWP01000010">
    <property type="protein sequence ID" value="TDO29082.1"/>
    <property type="molecule type" value="Genomic_DNA"/>
</dbReference>
<dbReference type="InterPro" id="IPR029759">
    <property type="entry name" value="GPX_AS"/>
</dbReference>
<keyword evidence="5" id="KW-1133">Transmembrane helix</keyword>
<organism evidence="6 7">
    <name type="scientific">Sediminibacterium goheungense</name>
    <dbReference type="NCBI Taxonomy" id="1086393"/>
    <lineage>
        <taxon>Bacteria</taxon>
        <taxon>Pseudomonadati</taxon>
        <taxon>Bacteroidota</taxon>
        <taxon>Chitinophagia</taxon>
        <taxon>Chitinophagales</taxon>
        <taxon>Chitinophagaceae</taxon>
        <taxon>Sediminibacterium</taxon>
    </lineage>
</organism>
<dbReference type="PANTHER" id="PTHR11592">
    <property type="entry name" value="GLUTATHIONE PEROXIDASE"/>
    <property type="match status" value="1"/>
</dbReference>
<proteinExistence type="inferred from homology"/>